<gene>
    <name evidence="3" type="ORF">OCC_10775</name>
</gene>
<dbReference type="InterPro" id="IPR036388">
    <property type="entry name" value="WH-like_DNA-bd_sf"/>
</dbReference>
<dbReference type="Gene3D" id="1.10.10.10">
    <property type="entry name" value="Winged helix-like DNA-binding domain superfamily/Winged helix DNA-binding domain"/>
    <property type="match status" value="1"/>
</dbReference>
<dbReference type="Proteomes" id="UP000015502">
    <property type="component" value="Chromosome"/>
</dbReference>
<sequence>MKGRGILIAFIFLLLSSPFVVAQSQISELTFVVYRDGYVGVSLSVSTNDTYVFIPLFGEHWENLAVIGDNDVLTYETMDGGILVSTFNSSLVYISYYTSDLTYKSGPVWTFNVSTNVPFKVVLPEDAVIVELSEIPLNIEENTLLMSEGNHTISYILTNVYKNSNSQESSSYILYIVLLAALVASVVLVLMFRERRRKRGSYMETIDISQYVEKYNLKREEEEVIRYLIENGGVAKQSEIRKALKLPKTTMWRLSNRLERQGLVKIFKNERGENVLQLLLMENTK</sequence>
<keyword evidence="4" id="KW-1185">Reference proteome</keyword>
<dbReference type="RefSeq" id="WP_004069925.1">
    <property type="nucleotide sequence ID" value="NC_022084.1"/>
</dbReference>
<dbReference type="InterPro" id="IPR055767">
    <property type="entry name" value="DUF7343"/>
</dbReference>
<dbReference type="InterPro" id="IPR036390">
    <property type="entry name" value="WH_DNA-bd_sf"/>
</dbReference>
<evidence type="ECO:0000313" key="3">
    <source>
        <dbReference type="EMBL" id="EHR77581.1"/>
    </source>
</evidence>
<keyword evidence="1" id="KW-0472">Membrane</keyword>
<protein>
    <recommendedName>
        <fullName evidence="2">DUF7343 domain-containing protein</fullName>
    </recommendedName>
</protein>
<dbReference type="AlphaFoldDB" id="H3ZR05"/>
<dbReference type="HOGENOM" id="CLU_079811_0_0_2"/>
<dbReference type="SUPFAM" id="SSF46785">
    <property type="entry name" value="Winged helix' DNA-binding domain"/>
    <property type="match status" value="1"/>
</dbReference>
<dbReference type="GeneID" id="16549417"/>
<evidence type="ECO:0000259" key="2">
    <source>
        <dbReference type="Pfam" id="PF24034"/>
    </source>
</evidence>
<evidence type="ECO:0000313" key="4">
    <source>
        <dbReference type="Proteomes" id="UP000015502"/>
    </source>
</evidence>
<proteinExistence type="predicted"/>
<organism evidence="3 4">
    <name type="scientific">Thermococcus litoralis (strain ATCC 51850 / DSM 5473 / JCM 8560 / NS-C)</name>
    <dbReference type="NCBI Taxonomy" id="523849"/>
    <lineage>
        <taxon>Archaea</taxon>
        <taxon>Methanobacteriati</taxon>
        <taxon>Methanobacteriota</taxon>
        <taxon>Thermococci</taxon>
        <taxon>Thermococcales</taxon>
        <taxon>Thermococcaceae</taxon>
        <taxon>Thermococcus</taxon>
    </lineage>
</organism>
<dbReference type="OrthoDB" id="28494at2157"/>
<feature type="transmembrane region" description="Helical" evidence="1">
    <location>
        <begin position="172"/>
        <end position="192"/>
    </location>
</feature>
<reference evidence="3 4" key="1">
    <citation type="journal article" date="2012" name="J. Bacteriol.">
        <title>Genome sequence of the model hyperthermophilic archaeon Thermococcus litoralis NS-C.</title>
        <authorList>
            <person name="Gardner A.F."/>
            <person name="Kumar S."/>
            <person name="Perler F.B."/>
        </authorList>
    </citation>
    <scope>NUCLEOTIDE SEQUENCE [LARGE SCALE GENOMIC DNA]</scope>
    <source>
        <strain evidence="4">ATCC 51850 / DSM 5473 / JCM 8560 / NS-C</strain>
    </source>
</reference>
<dbReference type="Pfam" id="PF24034">
    <property type="entry name" value="DUF7343"/>
    <property type="match status" value="1"/>
</dbReference>
<name>H3ZR05_THELN</name>
<dbReference type="EMBL" id="CP006670">
    <property type="protein sequence ID" value="EHR77581.1"/>
    <property type="molecule type" value="Genomic_DNA"/>
</dbReference>
<accession>H3ZR05</accession>
<dbReference type="PaxDb" id="523849-OCC_10775"/>
<dbReference type="KEGG" id="tlt:OCC_10775"/>
<evidence type="ECO:0000256" key="1">
    <source>
        <dbReference type="SAM" id="Phobius"/>
    </source>
</evidence>
<feature type="domain" description="DUF7343" evidence="2">
    <location>
        <begin position="219"/>
        <end position="278"/>
    </location>
</feature>
<keyword evidence="1" id="KW-0812">Transmembrane</keyword>
<keyword evidence="1" id="KW-1133">Transmembrane helix</keyword>
<dbReference type="STRING" id="523849.OCC_10775"/>